<comment type="catalytic activity">
    <reaction evidence="12">
        <text>K(+)(in) + H(+)(out) = K(+)(out) + H(+)(in)</text>
        <dbReference type="Rhea" id="RHEA:29467"/>
        <dbReference type="ChEBI" id="CHEBI:15378"/>
        <dbReference type="ChEBI" id="CHEBI:29103"/>
    </reaction>
</comment>
<dbReference type="PROSITE" id="PS50042">
    <property type="entry name" value="CNMP_BINDING_3"/>
    <property type="match status" value="1"/>
</dbReference>
<dbReference type="PANTHER" id="PTHR10110">
    <property type="entry name" value="SODIUM/HYDROGEN EXCHANGER"/>
    <property type="match status" value="1"/>
</dbReference>
<keyword evidence="6 14" id="KW-1133">Transmembrane helix</keyword>
<dbReference type="RefSeq" id="XP_050942931.1">
    <property type="nucleotide sequence ID" value="XM_051086974.1"/>
</dbReference>
<sequence>MDSYLGNTVMKLALKEDPEEHRIALFILLLCACIVIGHLLEKNRWINESVTAIFIGLFTGTLILVTTKGRNSHILVFSEDLFFIYVLPPIIFNAGFQVKKKQFFRNFLMIMLFGAVGTVISFFIISLGSLHLFKKFDIGFLDMGDYFALGAILSATDSVCTLQVLNQDETPLLYSLVFGEGVVNDATSIVLFKAFQRFNLSDVTSSNAIQLLGNFFYLFFTSTLLGVIVGLSSAYIIKKLYFGRHSTDREVALMILMPYLSYMLAELCYLSGILTMFFCGIVMSHYTWHNVTESSRVTTKHTFATFSFVSEIFIFLYVGMDALDIEKWKVVGQRPWTSAGVSLILLGLVLVARAAFVFPLSFISNLTRKSQTDKVGFKQQVTIWWAGLMRGAVSVALAYNQVFGLLTQPIVRQMLSLHDTQLDGIMLADSPLKSLNDPLIPGVDDSESDVGGTNVPRPTSLRMLLTTPTRSVHYYWRMFDDRYMRPVFGGRGFVPFIPGSPTERYIH</sequence>
<comment type="similarity">
    <text evidence="13">Belongs to the monovalent cation:proton antiporter 1 (CPA1) transporter (TC 2.A.36) family.</text>
</comment>
<name>A0ABM3KYV2_CUCME</name>
<evidence type="ECO:0000256" key="2">
    <source>
        <dbReference type="ARBA" id="ARBA00022448"/>
    </source>
</evidence>
<comment type="catalytic activity">
    <reaction evidence="11">
        <text>Na(+)(in) + H(+)(out) = Na(+)(out) + H(+)(in)</text>
        <dbReference type="Rhea" id="RHEA:29419"/>
        <dbReference type="ChEBI" id="CHEBI:15378"/>
        <dbReference type="ChEBI" id="CHEBI:29101"/>
    </reaction>
</comment>
<gene>
    <name evidence="17" type="primary">LOC103492731</name>
</gene>
<feature type="transmembrane region" description="Helical" evidence="14">
    <location>
        <begin position="49"/>
        <end position="67"/>
    </location>
</feature>
<dbReference type="PRINTS" id="PR01084">
    <property type="entry name" value="NAHEXCHNGR"/>
</dbReference>
<evidence type="ECO:0000256" key="6">
    <source>
        <dbReference type="ARBA" id="ARBA00022989"/>
    </source>
</evidence>
<feature type="transmembrane region" description="Helical" evidence="14">
    <location>
        <begin position="215"/>
        <end position="238"/>
    </location>
</feature>
<feature type="transmembrane region" description="Helical" evidence="14">
    <location>
        <begin position="73"/>
        <end position="95"/>
    </location>
</feature>
<protein>
    <recommendedName>
        <fullName evidence="13">Sodium/hydrogen exchanger</fullName>
    </recommendedName>
</protein>
<keyword evidence="13" id="KW-0050">Antiport</keyword>
<feature type="transmembrane region" description="Helical" evidence="14">
    <location>
        <begin position="341"/>
        <end position="363"/>
    </location>
</feature>
<evidence type="ECO:0000259" key="15">
    <source>
        <dbReference type="PROSITE" id="PS50042"/>
    </source>
</evidence>
<keyword evidence="10 13" id="KW-0739">Sodium transport</keyword>
<dbReference type="InterPro" id="IPR006153">
    <property type="entry name" value="Cation/H_exchanger_TM"/>
</dbReference>
<dbReference type="InterPro" id="IPR018422">
    <property type="entry name" value="Cation/H_exchanger_CPA1"/>
</dbReference>
<comment type="subcellular location">
    <subcellularLocation>
        <location evidence="1">Membrane</location>
        <topology evidence="1">Multi-pass membrane protein</topology>
    </subcellularLocation>
</comment>
<evidence type="ECO:0000256" key="7">
    <source>
        <dbReference type="ARBA" id="ARBA00023053"/>
    </source>
</evidence>
<dbReference type="Proteomes" id="UP001652600">
    <property type="component" value="Chromosome 1"/>
</dbReference>
<evidence type="ECO:0000256" key="3">
    <source>
        <dbReference type="ARBA" id="ARBA00022538"/>
    </source>
</evidence>
<keyword evidence="9 14" id="KW-0472">Membrane</keyword>
<keyword evidence="5" id="KW-0630">Potassium</keyword>
<dbReference type="PANTHER" id="PTHR10110:SF193">
    <property type="entry name" value="SODIUM_HYDROGEN EXCHANGER"/>
    <property type="match status" value="1"/>
</dbReference>
<evidence type="ECO:0000313" key="16">
    <source>
        <dbReference type="Proteomes" id="UP001652600"/>
    </source>
</evidence>
<keyword evidence="16" id="KW-1185">Reference proteome</keyword>
<evidence type="ECO:0000256" key="13">
    <source>
        <dbReference type="RuleBase" id="RU003722"/>
    </source>
</evidence>
<feature type="transmembrane region" description="Helical" evidence="14">
    <location>
        <begin position="107"/>
        <end position="126"/>
    </location>
</feature>
<evidence type="ECO:0000256" key="10">
    <source>
        <dbReference type="ARBA" id="ARBA00023201"/>
    </source>
</evidence>
<evidence type="ECO:0000256" key="4">
    <source>
        <dbReference type="ARBA" id="ARBA00022692"/>
    </source>
</evidence>
<evidence type="ECO:0000256" key="5">
    <source>
        <dbReference type="ARBA" id="ARBA00022958"/>
    </source>
</evidence>
<dbReference type="GeneID" id="103492731"/>
<keyword evidence="4 13" id="KW-0812">Transmembrane</keyword>
<keyword evidence="2 13" id="KW-0813">Transport</keyword>
<evidence type="ECO:0000256" key="9">
    <source>
        <dbReference type="ARBA" id="ARBA00023136"/>
    </source>
</evidence>
<keyword evidence="8 13" id="KW-0406">Ion transport</keyword>
<feature type="transmembrane region" description="Helical" evidence="14">
    <location>
        <begin position="303"/>
        <end position="320"/>
    </location>
</feature>
<dbReference type="Gene3D" id="6.10.140.1330">
    <property type="match status" value="1"/>
</dbReference>
<evidence type="ECO:0000256" key="11">
    <source>
        <dbReference type="ARBA" id="ARBA00047524"/>
    </source>
</evidence>
<feature type="transmembrane region" description="Helical" evidence="14">
    <location>
        <begin position="23"/>
        <end position="40"/>
    </location>
</feature>
<evidence type="ECO:0000256" key="12">
    <source>
        <dbReference type="ARBA" id="ARBA00047912"/>
    </source>
</evidence>
<dbReference type="InterPro" id="IPR004709">
    <property type="entry name" value="NaH_exchanger"/>
</dbReference>
<keyword evidence="7" id="KW-0915">Sodium</keyword>
<dbReference type="NCBIfam" id="TIGR00840">
    <property type="entry name" value="b_cpa1"/>
    <property type="match status" value="1"/>
</dbReference>
<evidence type="ECO:0000256" key="8">
    <source>
        <dbReference type="ARBA" id="ARBA00023065"/>
    </source>
</evidence>
<keyword evidence="3" id="KW-0633">Potassium transport</keyword>
<feature type="transmembrane region" description="Helical" evidence="14">
    <location>
        <begin position="383"/>
        <end position="406"/>
    </location>
</feature>
<evidence type="ECO:0000256" key="14">
    <source>
        <dbReference type="SAM" id="Phobius"/>
    </source>
</evidence>
<evidence type="ECO:0000313" key="17">
    <source>
        <dbReference type="RefSeq" id="XP_050942931.1"/>
    </source>
</evidence>
<proteinExistence type="inferred from homology"/>
<feature type="transmembrane region" description="Helical" evidence="14">
    <location>
        <begin position="259"/>
        <end position="283"/>
    </location>
</feature>
<accession>A0ABM3KYV2</accession>
<reference evidence="17" key="2">
    <citation type="submission" date="2025-08" db="UniProtKB">
        <authorList>
            <consortium name="RefSeq"/>
        </authorList>
    </citation>
    <scope>IDENTIFICATION</scope>
    <source>
        <tissue evidence="17">Stem</tissue>
    </source>
</reference>
<dbReference type="Pfam" id="PF00999">
    <property type="entry name" value="Na_H_Exchanger"/>
    <property type="match status" value="1"/>
</dbReference>
<organism evidence="16 17">
    <name type="scientific">Cucumis melo</name>
    <name type="common">Muskmelon</name>
    <dbReference type="NCBI Taxonomy" id="3656"/>
    <lineage>
        <taxon>Eukaryota</taxon>
        <taxon>Viridiplantae</taxon>
        <taxon>Streptophyta</taxon>
        <taxon>Embryophyta</taxon>
        <taxon>Tracheophyta</taxon>
        <taxon>Spermatophyta</taxon>
        <taxon>Magnoliopsida</taxon>
        <taxon>eudicotyledons</taxon>
        <taxon>Gunneridae</taxon>
        <taxon>Pentapetalae</taxon>
        <taxon>rosids</taxon>
        <taxon>fabids</taxon>
        <taxon>Cucurbitales</taxon>
        <taxon>Cucurbitaceae</taxon>
        <taxon>Benincaseae</taxon>
        <taxon>Cucumis</taxon>
    </lineage>
</organism>
<dbReference type="InterPro" id="IPR000595">
    <property type="entry name" value="cNMP-bd_dom"/>
</dbReference>
<feature type="domain" description="Cyclic nucleotide-binding" evidence="15">
    <location>
        <begin position="121"/>
        <end position="153"/>
    </location>
</feature>
<evidence type="ECO:0000256" key="1">
    <source>
        <dbReference type="ARBA" id="ARBA00004141"/>
    </source>
</evidence>
<reference evidence="16" key="1">
    <citation type="submission" date="2025-05" db="UniProtKB">
        <authorList>
            <consortium name="RefSeq"/>
        </authorList>
    </citation>
    <scope>NUCLEOTIDE SEQUENCE [LARGE SCALE GENOMIC DNA]</scope>
</reference>